<dbReference type="EMBL" id="OZ019908">
    <property type="protein sequence ID" value="CAK9207783.1"/>
    <property type="molecule type" value="Genomic_DNA"/>
</dbReference>
<evidence type="ECO:0000256" key="1">
    <source>
        <dbReference type="SAM" id="SignalP"/>
    </source>
</evidence>
<keyword evidence="1" id="KW-0732">Signal</keyword>
<dbReference type="Proteomes" id="UP001497512">
    <property type="component" value="Chromosome 16"/>
</dbReference>
<dbReference type="InterPro" id="IPR029058">
    <property type="entry name" value="AB_hydrolase_fold"/>
</dbReference>
<gene>
    <name evidence="3" type="ORF">CSSPTR1EN2_LOCUS8979</name>
</gene>
<reference evidence="3" key="1">
    <citation type="submission" date="2024-02" db="EMBL/GenBank/DDBJ databases">
        <authorList>
            <consortium name="ELIXIR-Norway"/>
            <consortium name="Elixir Norway"/>
        </authorList>
    </citation>
    <scope>NUCLEOTIDE SEQUENCE</scope>
</reference>
<proteinExistence type="predicted"/>
<feature type="signal peptide" evidence="1">
    <location>
        <begin position="1"/>
        <end position="19"/>
    </location>
</feature>
<feature type="domain" description="Alpha/beta hydrolase fold-5" evidence="2">
    <location>
        <begin position="332"/>
        <end position="512"/>
    </location>
</feature>
<feature type="domain" description="Alpha/beta hydrolase fold-5" evidence="2">
    <location>
        <begin position="94"/>
        <end position="232"/>
    </location>
</feature>
<dbReference type="SUPFAM" id="SSF53474">
    <property type="entry name" value="alpha/beta-Hydrolases"/>
    <property type="match status" value="2"/>
</dbReference>
<sequence length="537" mass="58081">MVSVVHCLALMSMLLLASSSSSSSSYYTVECVAKEPAVIALEVAQVASAAALCVADDEALAALREDEADNITVSYTPEIGYGFVDVTANVTRGLVFLPEVGVAPEAYAVYARKMALHGFYAAIVEKGTIAHVVRAMMQQPYLQYWSLLGHGKGGGAVAARLAFVLHPKIKALILLAATLPEEVDLRSLNLLLTVIYGGKDTVVTPQAISKSFSQMAGDTRTVLFPNLGHFDFVHSDCKGNELHPSQDCQGVLTSDDADSIANELNYVVAFSRWSVASARALSYGDNEKLTPGHNDSKPYPGDIRVNFTELPIPGTSPQRLWWIFTPSQITGGIIYYPGAAVDGRAYFPLAFEIAARGHLVVVVQQPLRNAVFTFQDANVVLNSNLSVFSGVPKDRWAIAGHSLGGAGATLYAGAYGRRVYAAVLHAGDWRTNLTLSELPVVQIYGTLDCISPGGYQRYRDRYVYPPPKGFGPLANLNTTQFIPIDSANHYQVGDYGYQNHDQIATISLEQQQIFFAEETVKFLNNIPLKGNGILSCS</sequence>
<feature type="chain" id="PRO_5046649871" description="Alpha/beta hydrolase fold-5 domain-containing protein" evidence="1">
    <location>
        <begin position="20"/>
        <end position="537"/>
    </location>
</feature>
<dbReference type="Pfam" id="PF12695">
    <property type="entry name" value="Abhydrolase_5"/>
    <property type="match status" value="2"/>
</dbReference>
<dbReference type="Gene3D" id="3.40.50.1820">
    <property type="entry name" value="alpha/beta hydrolase"/>
    <property type="match status" value="2"/>
</dbReference>
<accession>A0ABP0TXS9</accession>
<dbReference type="InterPro" id="IPR029059">
    <property type="entry name" value="AB_hydrolase_5"/>
</dbReference>
<evidence type="ECO:0000259" key="2">
    <source>
        <dbReference type="Pfam" id="PF12695"/>
    </source>
</evidence>
<evidence type="ECO:0000313" key="3">
    <source>
        <dbReference type="EMBL" id="CAK9207783.1"/>
    </source>
</evidence>
<protein>
    <recommendedName>
        <fullName evidence="2">Alpha/beta hydrolase fold-5 domain-containing protein</fullName>
    </recommendedName>
</protein>
<evidence type="ECO:0000313" key="4">
    <source>
        <dbReference type="Proteomes" id="UP001497512"/>
    </source>
</evidence>
<organism evidence="3 4">
    <name type="scientific">Sphagnum troendelagicum</name>
    <dbReference type="NCBI Taxonomy" id="128251"/>
    <lineage>
        <taxon>Eukaryota</taxon>
        <taxon>Viridiplantae</taxon>
        <taxon>Streptophyta</taxon>
        <taxon>Embryophyta</taxon>
        <taxon>Bryophyta</taxon>
        <taxon>Sphagnophytina</taxon>
        <taxon>Sphagnopsida</taxon>
        <taxon>Sphagnales</taxon>
        <taxon>Sphagnaceae</taxon>
        <taxon>Sphagnum</taxon>
    </lineage>
</organism>
<keyword evidence="4" id="KW-1185">Reference proteome</keyword>
<name>A0ABP0TXS9_9BRYO</name>